<protein>
    <submittedName>
        <fullName evidence="1">Uncharacterized protein</fullName>
    </submittedName>
</protein>
<keyword evidence="2" id="KW-1185">Reference proteome</keyword>
<organism evidence="1 2">
    <name type="scientific">Corynebacterium urogenitale</name>
    <dbReference type="NCBI Taxonomy" id="2487892"/>
    <lineage>
        <taxon>Bacteria</taxon>
        <taxon>Bacillati</taxon>
        <taxon>Actinomycetota</taxon>
        <taxon>Actinomycetes</taxon>
        <taxon>Mycobacteriales</taxon>
        <taxon>Corynebacteriaceae</taxon>
        <taxon>Corynebacterium</taxon>
    </lineage>
</organism>
<proteinExistence type="predicted"/>
<evidence type="ECO:0000313" key="1">
    <source>
        <dbReference type="EMBL" id="QFQ02319.1"/>
    </source>
</evidence>
<accession>A0A5J6ZAE9</accession>
<gene>
    <name evidence="1" type="ORF">CUROG_04725</name>
</gene>
<dbReference type="AlphaFoldDB" id="A0A5J6ZAE9"/>
<reference evidence="2" key="1">
    <citation type="submission" date="2019-10" db="EMBL/GenBank/DDBJ databases">
        <title>Complete genome sequence of Corynebacterium urogenitalis DSM 108747, isolated from the genital tract of a cow.</title>
        <authorList>
            <person name="Ruckert C."/>
            <person name="Ballas P."/>
            <person name="Wagener K."/>
            <person name="Drillich M."/>
            <person name="Kaempfer P."/>
            <person name="Busse H.-J."/>
            <person name="Ehling-Schulz M."/>
        </authorList>
    </citation>
    <scope>NUCLEOTIDE SEQUENCE [LARGE SCALE GENOMIC DNA]</scope>
    <source>
        <strain evidence="2">LMM 1652</strain>
    </source>
</reference>
<evidence type="ECO:0000313" key="2">
    <source>
        <dbReference type="Proteomes" id="UP000326711"/>
    </source>
</evidence>
<dbReference type="Proteomes" id="UP000326711">
    <property type="component" value="Chromosome"/>
</dbReference>
<name>A0A5J6ZAE9_9CORY</name>
<dbReference type="KEGG" id="cuo:CUROG_04725"/>
<sequence>MRECNHTSLAGFVLHLRNETQLRFVPMPSVQPRKRPTHCTWCGREMAPNPSGRHRKYCSQACRQRSYEQRHQLKGTTIPEDSVIMSAANAAKMHDQLFELRCAAEDVQTALREGEDKETLDVLVEELVMLARGVERIRGQ</sequence>
<dbReference type="EMBL" id="CP045032">
    <property type="protein sequence ID" value="QFQ02319.1"/>
    <property type="molecule type" value="Genomic_DNA"/>
</dbReference>